<protein>
    <submittedName>
        <fullName evidence="4">Peptidase inhibitor 15-A</fullName>
    </submittedName>
</protein>
<dbReference type="SUPFAM" id="SSF55797">
    <property type="entry name" value="PR-1-like"/>
    <property type="match status" value="1"/>
</dbReference>
<comment type="caution">
    <text evidence="4">The sequence shown here is derived from an EMBL/GenBank/DDBJ whole genome shotgun (WGS) entry which is preliminary data.</text>
</comment>
<feature type="domain" description="SCP" evidence="3">
    <location>
        <begin position="73"/>
        <end position="117"/>
    </location>
</feature>
<dbReference type="AlphaFoldDB" id="A0AA47M971"/>
<feature type="signal peptide" evidence="2">
    <location>
        <begin position="1"/>
        <end position="21"/>
    </location>
</feature>
<dbReference type="Gene3D" id="3.40.33.10">
    <property type="entry name" value="CAP"/>
    <property type="match status" value="1"/>
</dbReference>
<name>A0AA47M971_MERPO</name>
<keyword evidence="2" id="KW-0732">Signal</keyword>
<evidence type="ECO:0000313" key="4">
    <source>
        <dbReference type="EMBL" id="KAK0135987.1"/>
    </source>
</evidence>
<keyword evidence="5" id="KW-1185">Reference proteome</keyword>
<dbReference type="EMBL" id="JAOPHQ010005301">
    <property type="protein sequence ID" value="KAK0135987.1"/>
    <property type="molecule type" value="Genomic_DNA"/>
</dbReference>
<feature type="chain" id="PRO_5041215015" evidence="2">
    <location>
        <begin position="22"/>
        <end position="142"/>
    </location>
</feature>
<evidence type="ECO:0000256" key="1">
    <source>
        <dbReference type="SAM" id="MobiDB-lite"/>
    </source>
</evidence>
<evidence type="ECO:0000256" key="2">
    <source>
        <dbReference type="SAM" id="SignalP"/>
    </source>
</evidence>
<dbReference type="InterPro" id="IPR035940">
    <property type="entry name" value="CAP_sf"/>
</dbReference>
<dbReference type="InterPro" id="IPR014044">
    <property type="entry name" value="CAP_dom"/>
</dbReference>
<dbReference type="Proteomes" id="UP001174136">
    <property type="component" value="Unassembled WGS sequence"/>
</dbReference>
<reference evidence="4" key="1">
    <citation type="journal article" date="2023" name="Front. Mar. Sci.">
        <title>A new Merluccius polli reference genome to investigate the effects of global change in West African waters.</title>
        <authorList>
            <person name="Mateo J.L."/>
            <person name="Blanco-Fernandez C."/>
            <person name="Garcia-Vazquez E."/>
            <person name="Machado-Schiaffino G."/>
        </authorList>
    </citation>
    <scope>NUCLEOTIDE SEQUENCE</scope>
    <source>
        <strain evidence="4">C29</strain>
        <tissue evidence="4">Fin</tissue>
    </source>
</reference>
<feature type="region of interest" description="Disordered" evidence="1">
    <location>
        <begin position="26"/>
        <end position="59"/>
    </location>
</feature>
<sequence length="142" mass="15474">MTPRFLAVDLLLLVLSCGTSASPPAAASNSSSLPAASSNHGTETQTQSASASVSVSRPRKRRYISQNDMLAILDYHNKVRGKVFPPASNMEYMVWDESLAKTAEDWAHACLWEHGPQHLLRFLGQNLSVRTGRIFGCSAVTQ</sequence>
<accession>A0AA47M971</accession>
<proteinExistence type="predicted"/>
<evidence type="ECO:0000259" key="3">
    <source>
        <dbReference type="Pfam" id="PF00188"/>
    </source>
</evidence>
<gene>
    <name evidence="4" type="primary">pi15a</name>
    <name evidence="4" type="ORF">N1851_028124</name>
</gene>
<evidence type="ECO:0000313" key="5">
    <source>
        <dbReference type="Proteomes" id="UP001174136"/>
    </source>
</evidence>
<dbReference type="Pfam" id="PF00188">
    <property type="entry name" value="CAP"/>
    <property type="match status" value="1"/>
</dbReference>
<feature type="compositionally biased region" description="Low complexity" evidence="1">
    <location>
        <begin position="26"/>
        <end position="56"/>
    </location>
</feature>
<organism evidence="4 5">
    <name type="scientific">Merluccius polli</name>
    <name type="common">Benguela hake</name>
    <name type="synonym">Merluccius cadenati</name>
    <dbReference type="NCBI Taxonomy" id="89951"/>
    <lineage>
        <taxon>Eukaryota</taxon>
        <taxon>Metazoa</taxon>
        <taxon>Chordata</taxon>
        <taxon>Craniata</taxon>
        <taxon>Vertebrata</taxon>
        <taxon>Euteleostomi</taxon>
        <taxon>Actinopterygii</taxon>
        <taxon>Neopterygii</taxon>
        <taxon>Teleostei</taxon>
        <taxon>Neoteleostei</taxon>
        <taxon>Acanthomorphata</taxon>
        <taxon>Zeiogadaria</taxon>
        <taxon>Gadariae</taxon>
        <taxon>Gadiformes</taxon>
        <taxon>Gadoidei</taxon>
        <taxon>Merlucciidae</taxon>
        <taxon>Merluccius</taxon>
    </lineage>
</organism>